<evidence type="ECO:0000313" key="2">
    <source>
        <dbReference type="EMBL" id="CAF9920976.1"/>
    </source>
</evidence>
<feature type="region of interest" description="Disordered" evidence="1">
    <location>
        <begin position="665"/>
        <end position="829"/>
    </location>
</feature>
<feature type="compositionally biased region" description="Acidic residues" evidence="1">
    <location>
        <begin position="791"/>
        <end position="829"/>
    </location>
</feature>
<feature type="region of interest" description="Disordered" evidence="1">
    <location>
        <begin position="279"/>
        <end position="507"/>
    </location>
</feature>
<reference evidence="2" key="1">
    <citation type="submission" date="2021-03" db="EMBL/GenBank/DDBJ databases">
        <authorList>
            <person name="Tagirdzhanova G."/>
        </authorList>
    </citation>
    <scope>NUCLEOTIDE SEQUENCE</scope>
</reference>
<dbReference type="Proteomes" id="UP000664521">
    <property type="component" value="Unassembled WGS sequence"/>
</dbReference>
<feature type="compositionally biased region" description="Basic and acidic residues" evidence="1">
    <location>
        <begin position="665"/>
        <end position="674"/>
    </location>
</feature>
<sequence length="829" mass="92463">MDPRQTPSSPPAEDVQENPQQSEAFQADESFRTAPNTFPFPGPVAANPVGANVPRLGPNELDLDDDPNADLYDPSTDQYWQRQARPRRSRSLDISPTRRVSGGLDDRDRITETATAQRYEGTDPRALQTATLEEQFAQIGSFNYMPLPTTSGVHEGGHVPRGAGSRPHLTPRSVQHVRGNVNPRGRPQRINPQAYVPPQPFPDYMGQLPTRFEEQLEQDPANYQPRQRPQQTPRAQAIGAPPAQVQRAPQTPDLPPPYMGQHARASILPPGDVVRWMQNPQQQGQQENVMGPPLGAQMQQRYPQQGPSFPLGPYTAPNLGQPQATQASVLASSPPRGSINQRPAPSAYGQTGYYPRANAPSAAEIAEFTGSRVARPQMDPTGPLRPVRRHSPPRTPPRHRRIEEEAAERHRKRRRQAEDESDYESMEEPSPGTKTRRQIGQDEDEDEDGDGDGDDDDEDQGETTKKSVKPAKKKVKGSKGSSKKSAAPKAQPSKRAPKTRIDHGELTQRADGTFWFRAHDTATWEPTVRHEPNREAMLADARQDPANPGGPDREYDVPPRAGPGPHNRTSYLEAHRHWYCRSAHDWHHETLDPIFYRFQRGDRPFRVDTVGPLRWRGQVVLNNDDEVITGWPDMPLTLSSRIEGWRLEAITRLDERISAEDFRDRMPRRGRTGEKAPQGASALGNHRSRFREENGLASWDARDGTSGYTQAIRSRLSADQRANNTTRGFNRLSPATIKNVREENRKKAKGSYAKRAGHKALTDQERAARAAGEKPTRTPMGSKPAKKTQEQPEEEPLPDPEADSEESTSEDEEEEGEAGDDSDVDNSAA</sequence>
<accession>A0A8H3FHH8</accession>
<feature type="region of interest" description="Disordered" evidence="1">
    <location>
        <begin position="179"/>
        <end position="200"/>
    </location>
</feature>
<gene>
    <name evidence="2" type="ORF">HETSPECPRED_004397</name>
</gene>
<dbReference type="AlphaFoldDB" id="A0A8H3FHH8"/>
<evidence type="ECO:0000313" key="3">
    <source>
        <dbReference type="Proteomes" id="UP000664521"/>
    </source>
</evidence>
<feature type="compositionally biased region" description="Polar residues" evidence="1">
    <location>
        <begin position="297"/>
        <end position="307"/>
    </location>
</feature>
<feature type="compositionally biased region" description="Low complexity" evidence="1">
    <location>
        <begin position="224"/>
        <end position="237"/>
    </location>
</feature>
<organism evidence="2 3">
    <name type="scientific">Heterodermia speciosa</name>
    <dbReference type="NCBI Taxonomy" id="116794"/>
    <lineage>
        <taxon>Eukaryota</taxon>
        <taxon>Fungi</taxon>
        <taxon>Dikarya</taxon>
        <taxon>Ascomycota</taxon>
        <taxon>Pezizomycotina</taxon>
        <taxon>Lecanoromycetes</taxon>
        <taxon>OSLEUM clade</taxon>
        <taxon>Lecanoromycetidae</taxon>
        <taxon>Caliciales</taxon>
        <taxon>Physciaceae</taxon>
        <taxon>Heterodermia</taxon>
    </lineage>
</organism>
<feature type="compositionally biased region" description="Basic residues" evidence="1">
    <location>
        <begin position="386"/>
        <end position="400"/>
    </location>
</feature>
<evidence type="ECO:0000256" key="1">
    <source>
        <dbReference type="SAM" id="MobiDB-lite"/>
    </source>
</evidence>
<feature type="region of interest" description="Disordered" evidence="1">
    <location>
        <begin position="1"/>
        <end position="114"/>
    </location>
</feature>
<feature type="region of interest" description="Disordered" evidence="1">
    <location>
        <begin position="541"/>
        <end position="563"/>
    </location>
</feature>
<feature type="compositionally biased region" description="Basic residues" evidence="1">
    <location>
        <begin position="466"/>
        <end position="477"/>
    </location>
</feature>
<dbReference type="EMBL" id="CAJPDS010000027">
    <property type="protein sequence ID" value="CAF9920976.1"/>
    <property type="molecule type" value="Genomic_DNA"/>
</dbReference>
<protein>
    <submittedName>
        <fullName evidence="2">Uncharacterized protein</fullName>
    </submittedName>
</protein>
<dbReference type="OrthoDB" id="5348779at2759"/>
<feature type="region of interest" description="Disordered" evidence="1">
    <location>
        <begin position="221"/>
        <end position="264"/>
    </location>
</feature>
<feature type="compositionally biased region" description="Polar residues" evidence="1">
    <location>
        <begin position="318"/>
        <end position="331"/>
    </location>
</feature>
<feature type="compositionally biased region" description="Basic and acidic residues" evidence="1">
    <location>
        <begin position="760"/>
        <end position="776"/>
    </location>
</feature>
<keyword evidence="3" id="KW-1185">Reference proteome</keyword>
<comment type="caution">
    <text evidence="2">The sequence shown here is derived from an EMBL/GenBank/DDBJ whole genome shotgun (WGS) entry which is preliminary data.</text>
</comment>
<proteinExistence type="predicted"/>
<name>A0A8H3FHH8_9LECA</name>
<feature type="compositionally biased region" description="Low complexity" evidence="1">
    <location>
        <begin position="478"/>
        <end position="494"/>
    </location>
</feature>
<feature type="compositionally biased region" description="Acidic residues" evidence="1">
    <location>
        <begin position="441"/>
        <end position="461"/>
    </location>
</feature>